<dbReference type="InterPro" id="IPR003599">
    <property type="entry name" value="Ig_sub"/>
</dbReference>
<dbReference type="SUPFAM" id="SSF48726">
    <property type="entry name" value="Immunoglobulin"/>
    <property type="match status" value="4"/>
</dbReference>
<evidence type="ECO:0000256" key="4">
    <source>
        <dbReference type="ARBA" id="ARBA00023180"/>
    </source>
</evidence>
<dbReference type="InterPro" id="IPR007110">
    <property type="entry name" value="Ig-like_dom"/>
</dbReference>
<dbReference type="EMBL" id="UYJE01001731">
    <property type="protein sequence ID" value="VDI04642.1"/>
    <property type="molecule type" value="Genomic_DNA"/>
</dbReference>
<reference evidence="7" key="1">
    <citation type="submission" date="2018-11" db="EMBL/GenBank/DDBJ databases">
        <authorList>
            <person name="Alioto T."/>
            <person name="Alioto T."/>
        </authorList>
    </citation>
    <scope>NUCLEOTIDE SEQUENCE</scope>
</reference>
<dbReference type="PROSITE" id="PS50835">
    <property type="entry name" value="IG_LIKE"/>
    <property type="match status" value="1"/>
</dbReference>
<keyword evidence="3" id="KW-1015">Disulfide bond</keyword>
<dbReference type="PANTHER" id="PTHR11640">
    <property type="entry name" value="NEPHRIN"/>
    <property type="match status" value="1"/>
</dbReference>
<dbReference type="Gene3D" id="2.60.40.10">
    <property type="entry name" value="Immunoglobulins"/>
    <property type="match status" value="3"/>
</dbReference>
<organism evidence="7 8">
    <name type="scientific">Mytilus galloprovincialis</name>
    <name type="common">Mediterranean mussel</name>
    <dbReference type="NCBI Taxonomy" id="29158"/>
    <lineage>
        <taxon>Eukaryota</taxon>
        <taxon>Metazoa</taxon>
        <taxon>Spiralia</taxon>
        <taxon>Lophotrochozoa</taxon>
        <taxon>Mollusca</taxon>
        <taxon>Bivalvia</taxon>
        <taxon>Autobranchia</taxon>
        <taxon>Pteriomorphia</taxon>
        <taxon>Mytilida</taxon>
        <taxon>Mytiloidea</taxon>
        <taxon>Mytilidae</taxon>
        <taxon>Mytilinae</taxon>
        <taxon>Mytilus</taxon>
    </lineage>
</organism>
<dbReference type="InterPro" id="IPR051275">
    <property type="entry name" value="Cell_adhesion_signaling"/>
</dbReference>
<comment type="subcellular location">
    <subcellularLocation>
        <location evidence="1">Membrane</location>
        <topology evidence="1">Single-pass type I membrane protein</topology>
    </subcellularLocation>
</comment>
<feature type="domain" description="Ig-like" evidence="6">
    <location>
        <begin position="167"/>
        <end position="250"/>
    </location>
</feature>
<dbReference type="GO" id="GO:0005911">
    <property type="term" value="C:cell-cell junction"/>
    <property type="evidence" value="ECO:0007669"/>
    <property type="project" value="TreeGrafter"/>
</dbReference>
<dbReference type="InterPro" id="IPR013783">
    <property type="entry name" value="Ig-like_fold"/>
</dbReference>
<evidence type="ECO:0000313" key="8">
    <source>
        <dbReference type="Proteomes" id="UP000596742"/>
    </source>
</evidence>
<dbReference type="PIRSF" id="PIRSF000615">
    <property type="entry name" value="TyrPK_CSF1-R"/>
    <property type="match status" value="1"/>
</dbReference>
<dbReference type="InterPro" id="IPR003598">
    <property type="entry name" value="Ig_sub2"/>
</dbReference>
<evidence type="ECO:0000256" key="5">
    <source>
        <dbReference type="ARBA" id="ARBA00023319"/>
    </source>
</evidence>
<evidence type="ECO:0000256" key="2">
    <source>
        <dbReference type="ARBA" id="ARBA00023136"/>
    </source>
</evidence>
<accession>A0A8B6CFU6</accession>
<dbReference type="InterPro" id="IPR036179">
    <property type="entry name" value="Ig-like_dom_sf"/>
</dbReference>
<comment type="caution">
    <text evidence="7">The sequence shown here is derived from an EMBL/GenBank/DDBJ whole genome shotgun (WGS) entry which is preliminary data.</text>
</comment>
<dbReference type="AlphaFoldDB" id="A0A8B6CFU6"/>
<keyword evidence="5" id="KW-0393">Immunoglobulin domain</keyword>
<evidence type="ECO:0000313" key="7">
    <source>
        <dbReference type="EMBL" id="VDI04642.1"/>
    </source>
</evidence>
<dbReference type="Proteomes" id="UP000596742">
    <property type="component" value="Unassembled WGS sequence"/>
</dbReference>
<dbReference type="GO" id="GO:0050839">
    <property type="term" value="F:cell adhesion molecule binding"/>
    <property type="evidence" value="ECO:0007669"/>
    <property type="project" value="TreeGrafter"/>
</dbReference>
<dbReference type="GO" id="GO:0098609">
    <property type="term" value="P:cell-cell adhesion"/>
    <property type="evidence" value="ECO:0007669"/>
    <property type="project" value="TreeGrafter"/>
</dbReference>
<name>A0A8B6CFU6_MYTGA</name>
<dbReference type="PANTHER" id="PTHR11640:SF31">
    <property type="entry name" value="IRREGULAR CHIASM C-ROUGHEST PROTEIN-RELATED"/>
    <property type="match status" value="1"/>
</dbReference>
<evidence type="ECO:0000259" key="6">
    <source>
        <dbReference type="PROSITE" id="PS50835"/>
    </source>
</evidence>
<protein>
    <recommendedName>
        <fullName evidence="6">Ig-like domain-containing protein</fullName>
    </recommendedName>
</protein>
<keyword evidence="8" id="KW-1185">Reference proteome</keyword>
<sequence>MKGGQLTLLSSNNLIVSKDYQQKLEIIGNHSDGEYNLVINNFSINDQGLYRCQGIAIDTAFAADIMTVLAIPPSNIKIANKTTLNTIELFEGRNHELTCSVSNGIPSVQIVLNIDGKDVKNGSNDFISFHLMATKTLHRKPITCTANQSFLEKPLEDGAILFVFMSPNTSIAVKPLADILEGNKIILECFDSSNMPSKNYSWKRDGLLLTAATSSVLEIYDVTKKDSGIYECHVQNMIGSSGSNIRVNVYHRPYLLGNSTSTLNYKTEVGGRVLVSIPVESNPKPLTVSCLNITDLKLDDWIIEQYDYGKHVFLLSTTLFPIHTEQYGVYVILVRNKFGSLKLDINLQLPAKPVKTDYRITISNTDILLSVDIFSRELIRSIDWYENGFRISNKSEIYKSYLRTTDIQLSVYKKHLKISGFEVGLKIRQTNFSEQAIYICQITNIYGSTDMYFEADQFRQNTKEYTESTTLAELSTRVEESTNGIFPIYGIID</sequence>
<proteinExistence type="predicted"/>
<dbReference type="SMART" id="SM00409">
    <property type="entry name" value="IG"/>
    <property type="match status" value="3"/>
</dbReference>
<evidence type="ECO:0000256" key="1">
    <source>
        <dbReference type="ARBA" id="ARBA00004479"/>
    </source>
</evidence>
<dbReference type="SMART" id="SM00408">
    <property type="entry name" value="IGc2"/>
    <property type="match status" value="1"/>
</dbReference>
<dbReference type="Pfam" id="PF13927">
    <property type="entry name" value="Ig_3"/>
    <property type="match status" value="1"/>
</dbReference>
<gene>
    <name evidence="7" type="ORF">MGAL_10B034979</name>
</gene>
<dbReference type="GO" id="GO:0005886">
    <property type="term" value="C:plasma membrane"/>
    <property type="evidence" value="ECO:0007669"/>
    <property type="project" value="TreeGrafter"/>
</dbReference>
<keyword evidence="4" id="KW-0325">Glycoprotein</keyword>
<evidence type="ECO:0000256" key="3">
    <source>
        <dbReference type="ARBA" id="ARBA00023157"/>
    </source>
</evidence>
<dbReference type="OrthoDB" id="6282449at2759"/>
<keyword evidence="2" id="KW-0472">Membrane</keyword>